<proteinExistence type="predicted"/>
<protein>
    <submittedName>
        <fullName evidence="3">Aldo/keto reductase</fullName>
    </submittedName>
</protein>
<dbReference type="InterPro" id="IPR006311">
    <property type="entry name" value="TAT_signal"/>
</dbReference>
<evidence type="ECO:0000256" key="1">
    <source>
        <dbReference type="ARBA" id="ARBA00023002"/>
    </source>
</evidence>
<dbReference type="AlphaFoldDB" id="A0A3G6TEI4"/>
<dbReference type="Proteomes" id="UP000271193">
    <property type="component" value="Chromosome"/>
</dbReference>
<organism evidence="3 4">
    <name type="scientific">Chryseobacterium bernardetii</name>
    <dbReference type="NCBI Taxonomy" id="1241978"/>
    <lineage>
        <taxon>Bacteria</taxon>
        <taxon>Pseudomonadati</taxon>
        <taxon>Bacteroidota</taxon>
        <taxon>Flavobacteriia</taxon>
        <taxon>Flavobacteriales</taxon>
        <taxon>Weeksellaceae</taxon>
        <taxon>Chryseobacterium group</taxon>
        <taxon>Chryseobacterium</taxon>
    </lineage>
</organism>
<evidence type="ECO:0000313" key="4">
    <source>
        <dbReference type="Proteomes" id="UP000271193"/>
    </source>
</evidence>
<dbReference type="GO" id="GO:0016491">
    <property type="term" value="F:oxidoreductase activity"/>
    <property type="evidence" value="ECO:0007669"/>
    <property type="project" value="UniProtKB-KW"/>
</dbReference>
<dbReference type="GO" id="GO:0005737">
    <property type="term" value="C:cytoplasm"/>
    <property type="evidence" value="ECO:0007669"/>
    <property type="project" value="TreeGrafter"/>
</dbReference>
<dbReference type="PANTHER" id="PTHR43625:SF77">
    <property type="entry name" value="ALDO-KETO REDUCTASE"/>
    <property type="match status" value="1"/>
</dbReference>
<dbReference type="GeneID" id="99065368"/>
<name>A0A3G6TEI4_9FLAO</name>
<keyword evidence="4" id="KW-1185">Reference proteome</keyword>
<evidence type="ECO:0000313" key="3">
    <source>
        <dbReference type="EMBL" id="AZB25096.1"/>
    </source>
</evidence>
<dbReference type="KEGG" id="cben:EG339_11155"/>
<accession>A0A3G6TEI4</accession>
<dbReference type="Pfam" id="PF00248">
    <property type="entry name" value="Aldo_ket_red"/>
    <property type="match status" value="1"/>
</dbReference>
<dbReference type="PROSITE" id="PS51318">
    <property type="entry name" value="TAT"/>
    <property type="match status" value="1"/>
</dbReference>
<evidence type="ECO:0000259" key="2">
    <source>
        <dbReference type="Pfam" id="PF00248"/>
    </source>
</evidence>
<dbReference type="RefSeq" id="WP_123870221.1">
    <property type="nucleotide sequence ID" value="NZ_CP033932.1"/>
</dbReference>
<sequence>MSNEKEFQNNGNSNPSNRRDFLKSAALFGAAACVPTVLVSSCTGTEQKTASSNENQNKNNMPIITARRTLGKGTAAMEVSALGFGVMGMNYHRGAHPDEKAMIKLAHEVVERGVTLFDTAETYGPFINEELAGKALAGFKDKIAITTKFGFNYAGNKKNEMPAGPNSKPERIREMVEASLKRLNIDVIELLYQHRLDPNVPIEDVAGTVKDLIAEGKVKHFGMCEVGAETIRKAHAVQPVTAIQSEYHLMWREVEKEVLPVCEELGIGFVPYSPLNRGFLTGAINEYTNFSSGNDNRNILPRFTPEAIRSNLKIVEELNKFGRTRGITIAQVALGWLLQKAPFIVPIPGTTKLAHLEENLRTLDFSFSAQEWTELEAAVANITIVGDRYPASEQKQVQS</sequence>
<dbReference type="InterPro" id="IPR023210">
    <property type="entry name" value="NADP_OxRdtase_dom"/>
</dbReference>
<reference evidence="4" key="1">
    <citation type="submission" date="2018-11" db="EMBL/GenBank/DDBJ databases">
        <title>Proposal to divide the Flavobacteriaceae and reorganize its genera based on Amino Acid Identity values calculated from whole genome sequences.</title>
        <authorList>
            <person name="Nicholson A.C."/>
            <person name="Gulvik C.A."/>
            <person name="Whitney A.M."/>
            <person name="Humrighouse B.W."/>
            <person name="Bell M."/>
            <person name="Holmes B."/>
            <person name="Steigerwalt A.G."/>
            <person name="Villarma A."/>
            <person name="Sheth M."/>
            <person name="Batra D."/>
            <person name="Pryor J."/>
            <person name="Bernardet J.-F."/>
            <person name="Hugo C."/>
            <person name="Kampfer P."/>
            <person name="Newman J."/>
            <person name="McQuiston J.R."/>
        </authorList>
    </citation>
    <scope>NUCLEOTIDE SEQUENCE [LARGE SCALE GENOMIC DNA]</scope>
    <source>
        <strain evidence="4">G0229</strain>
    </source>
</reference>
<dbReference type="CDD" id="cd19078">
    <property type="entry name" value="AKR_AKR13C1_2"/>
    <property type="match status" value="1"/>
</dbReference>
<keyword evidence="1" id="KW-0560">Oxidoreductase</keyword>
<feature type="domain" description="NADP-dependent oxidoreductase" evidence="2">
    <location>
        <begin position="82"/>
        <end position="378"/>
    </location>
</feature>
<dbReference type="Gene3D" id="3.20.20.100">
    <property type="entry name" value="NADP-dependent oxidoreductase domain"/>
    <property type="match status" value="1"/>
</dbReference>
<gene>
    <name evidence="3" type="ORF">EG339_11155</name>
</gene>
<dbReference type="InterPro" id="IPR050791">
    <property type="entry name" value="Aldo-Keto_reductase"/>
</dbReference>
<dbReference type="PANTHER" id="PTHR43625">
    <property type="entry name" value="AFLATOXIN B1 ALDEHYDE REDUCTASE"/>
    <property type="match status" value="1"/>
</dbReference>
<dbReference type="InterPro" id="IPR036812">
    <property type="entry name" value="NAD(P)_OxRdtase_dom_sf"/>
</dbReference>
<dbReference type="SUPFAM" id="SSF51430">
    <property type="entry name" value="NAD(P)-linked oxidoreductase"/>
    <property type="match status" value="1"/>
</dbReference>
<dbReference type="EMBL" id="CP033932">
    <property type="protein sequence ID" value="AZB25096.1"/>
    <property type="molecule type" value="Genomic_DNA"/>
</dbReference>